<gene>
    <name evidence="7" type="ORF">SAMN02745134_02235</name>
</gene>
<dbReference type="RefSeq" id="WP_084116067.1">
    <property type="nucleotide sequence ID" value="NZ_FWXH01000007.1"/>
</dbReference>
<dbReference type="EMBL" id="FWXH01000007">
    <property type="protein sequence ID" value="SMC24621.1"/>
    <property type="molecule type" value="Genomic_DNA"/>
</dbReference>
<reference evidence="7 8" key="1">
    <citation type="submission" date="2017-04" db="EMBL/GenBank/DDBJ databases">
        <authorList>
            <person name="Afonso C.L."/>
            <person name="Miller P.J."/>
            <person name="Scott M.A."/>
            <person name="Spackman E."/>
            <person name="Goraichik I."/>
            <person name="Dimitrov K.M."/>
            <person name="Suarez D.L."/>
            <person name="Swayne D.E."/>
        </authorList>
    </citation>
    <scope>NUCLEOTIDE SEQUENCE [LARGE SCALE GENOMIC DNA]</scope>
    <source>
        <strain evidence="7 8">DSM 12555</strain>
    </source>
</reference>
<dbReference type="InterPro" id="IPR004089">
    <property type="entry name" value="MCPsignal_dom"/>
</dbReference>
<feature type="domain" description="Methyl-accepting transducer" evidence="5">
    <location>
        <begin position="276"/>
        <end position="533"/>
    </location>
</feature>
<evidence type="ECO:0000256" key="1">
    <source>
        <dbReference type="ARBA" id="ARBA00023224"/>
    </source>
</evidence>
<keyword evidence="4" id="KW-0812">Transmembrane</keyword>
<dbReference type="PROSITE" id="PS50111">
    <property type="entry name" value="CHEMOTAXIS_TRANSDUC_2"/>
    <property type="match status" value="1"/>
</dbReference>
<dbReference type="Proteomes" id="UP000192468">
    <property type="component" value="Unassembled WGS sequence"/>
</dbReference>
<accession>A0A1W1XM48</accession>
<dbReference type="SUPFAM" id="SSF58104">
    <property type="entry name" value="Methyl-accepting chemotaxis protein (MCP) signaling domain"/>
    <property type="match status" value="1"/>
</dbReference>
<feature type="domain" description="HAMP" evidence="6">
    <location>
        <begin position="205"/>
        <end position="257"/>
    </location>
</feature>
<evidence type="ECO:0000259" key="5">
    <source>
        <dbReference type="PROSITE" id="PS50111"/>
    </source>
</evidence>
<keyword evidence="8" id="KW-1185">Reference proteome</keyword>
<dbReference type="PANTHER" id="PTHR32089">
    <property type="entry name" value="METHYL-ACCEPTING CHEMOTAXIS PROTEIN MCPB"/>
    <property type="match status" value="1"/>
</dbReference>
<dbReference type="InterPro" id="IPR003660">
    <property type="entry name" value="HAMP_dom"/>
</dbReference>
<keyword evidence="1 3" id="KW-0807">Transducer</keyword>
<dbReference type="PANTHER" id="PTHR32089:SF112">
    <property type="entry name" value="LYSOZYME-LIKE PROTEIN-RELATED"/>
    <property type="match status" value="1"/>
</dbReference>
<name>A0A1W1XM48_9CLOT</name>
<dbReference type="Gene3D" id="1.10.287.950">
    <property type="entry name" value="Methyl-accepting chemotaxis protein"/>
    <property type="match status" value="1"/>
</dbReference>
<dbReference type="STRING" id="1121291.SAMN02745134_02235"/>
<feature type="transmembrane region" description="Helical" evidence="4">
    <location>
        <begin position="6"/>
        <end position="29"/>
    </location>
</feature>
<keyword evidence="4" id="KW-0472">Membrane</keyword>
<dbReference type="AlphaFoldDB" id="A0A1W1XM48"/>
<dbReference type="PROSITE" id="PS50885">
    <property type="entry name" value="HAMP"/>
    <property type="match status" value="1"/>
</dbReference>
<dbReference type="GO" id="GO:0016020">
    <property type="term" value="C:membrane"/>
    <property type="evidence" value="ECO:0007669"/>
    <property type="project" value="InterPro"/>
</dbReference>
<dbReference type="Pfam" id="PF12729">
    <property type="entry name" value="4HB_MCP_1"/>
    <property type="match status" value="1"/>
</dbReference>
<dbReference type="GO" id="GO:0006935">
    <property type="term" value="P:chemotaxis"/>
    <property type="evidence" value="ECO:0007669"/>
    <property type="project" value="InterPro"/>
</dbReference>
<dbReference type="GO" id="GO:0007165">
    <property type="term" value="P:signal transduction"/>
    <property type="evidence" value="ECO:0007669"/>
    <property type="project" value="UniProtKB-KW"/>
</dbReference>
<dbReference type="GO" id="GO:0004888">
    <property type="term" value="F:transmembrane signaling receptor activity"/>
    <property type="evidence" value="ECO:0007669"/>
    <property type="project" value="InterPro"/>
</dbReference>
<protein>
    <submittedName>
        <fullName evidence="7">Methyl-accepting chemotaxis protein</fullName>
    </submittedName>
</protein>
<dbReference type="Pfam" id="PF00015">
    <property type="entry name" value="MCPsignal"/>
    <property type="match status" value="1"/>
</dbReference>
<evidence type="ECO:0000313" key="8">
    <source>
        <dbReference type="Proteomes" id="UP000192468"/>
    </source>
</evidence>
<dbReference type="PRINTS" id="PR00260">
    <property type="entry name" value="CHEMTRNSDUCR"/>
</dbReference>
<evidence type="ECO:0000256" key="4">
    <source>
        <dbReference type="SAM" id="Phobius"/>
    </source>
</evidence>
<dbReference type="SMART" id="SM00283">
    <property type="entry name" value="MA"/>
    <property type="match status" value="1"/>
</dbReference>
<proteinExistence type="inferred from homology"/>
<evidence type="ECO:0000259" key="6">
    <source>
        <dbReference type="PROSITE" id="PS50885"/>
    </source>
</evidence>
<evidence type="ECO:0000256" key="3">
    <source>
        <dbReference type="PROSITE-ProRule" id="PRU00284"/>
    </source>
</evidence>
<dbReference type="InterPro" id="IPR004090">
    <property type="entry name" value="Chemotax_Me-accpt_rcpt"/>
</dbReference>
<evidence type="ECO:0000313" key="7">
    <source>
        <dbReference type="EMBL" id="SMC24621.1"/>
    </source>
</evidence>
<feature type="transmembrane region" description="Helical" evidence="4">
    <location>
        <begin position="183"/>
        <end position="207"/>
    </location>
</feature>
<dbReference type="Gene3D" id="6.10.340.10">
    <property type="match status" value="1"/>
</dbReference>
<sequence>MKNIKIIHGILILWILSLISVLLMGAIGYNGMSQIQGNLTSLSKNELIRLNVLGDVNGNFNAMRNSLTKIIDRPYDETMVASVVTIDNNIRSAFKQFSSTNISTAEKAQIDKFLSDYNNYMNRFPSLKETRTNGASLDATSMKAYGDIGTLVTSDLDGLVKTEKQNAADLYNKSVTSYNSTKMIFIAIFLIMLVANSVISLLLRYFIKGSIKDFNSQLKVISTGDFSLKIDTTKTNEFGEMQKTLATTVSSISSILKEIVSNSNNISEHSLSLSSISTEMTASSQEVNTAIQDVAQGSTSQAQELVDISSTMNTFSEKITSITKTIENVNSNAMAVNSMAASSNKNLIELVNSVNIINSSFGSIDTSIKELGANLKQINAITLLINDISDQTNLLALNAAIEAARAGEAGKGFAVVADEIRKLAEQSKNSSEEINKLLDIINSDTDNVVNTTNDVSSKLSSQVSVIDTSIDSFKTIMTSIERIIPEISTVSNEMLTINGSKDEILSKVDNASAVSEENSAASEEIAASSEELTISSGKVASSAQILTEMSDKMKTSVNEFKL</sequence>
<organism evidence="7 8">
    <name type="scientific">Clostridium acidisoli DSM 12555</name>
    <dbReference type="NCBI Taxonomy" id="1121291"/>
    <lineage>
        <taxon>Bacteria</taxon>
        <taxon>Bacillati</taxon>
        <taxon>Bacillota</taxon>
        <taxon>Clostridia</taxon>
        <taxon>Eubacteriales</taxon>
        <taxon>Clostridiaceae</taxon>
        <taxon>Clostridium</taxon>
    </lineage>
</organism>
<keyword evidence="4" id="KW-1133">Transmembrane helix</keyword>
<evidence type="ECO:0000256" key="2">
    <source>
        <dbReference type="ARBA" id="ARBA00029447"/>
    </source>
</evidence>
<dbReference type="InterPro" id="IPR024478">
    <property type="entry name" value="HlyB_4HB_MCP"/>
</dbReference>
<comment type="similarity">
    <text evidence="2">Belongs to the methyl-accepting chemotaxis (MCP) protein family.</text>
</comment>